<proteinExistence type="predicted"/>
<organism evidence="3 4">
    <name type="scientific">Rhizoctonia solani</name>
    <dbReference type="NCBI Taxonomy" id="456999"/>
    <lineage>
        <taxon>Eukaryota</taxon>
        <taxon>Fungi</taxon>
        <taxon>Dikarya</taxon>
        <taxon>Basidiomycota</taxon>
        <taxon>Agaricomycotina</taxon>
        <taxon>Agaricomycetes</taxon>
        <taxon>Cantharellales</taxon>
        <taxon>Ceratobasidiaceae</taxon>
        <taxon>Rhizoctonia</taxon>
    </lineage>
</organism>
<dbReference type="InterPro" id="IPR005887">
    <property type="entry name" value="GH92_a_mannosidase_put"/>
</dbReference>
<dbReference type="InterPro" id="IPR012939">
    <property type="entry name" value="Glyco_hydro_92"/>
</dbReference>
<comment type="caution">
    <text evidence="3">The sequence shown here is derived from an EMBL/GenBank/DDBJ whole genome shotgun (WGS) entry which is preliminary data.</text>
</comment>
<sequence length="898" mass="98244">MPSVFCGRTPPPSVLLPPLHCAPAKDGKSGTLLGARGFLDDVNMSCVFAGFILQTIRPYFLTTGGMKTSIRFIAIAALVTACSCQTDDLTKYVDPLVGTEGAITGSSLGGGNMFPGVALPFGQVKLGIDTSVLNLDQGGISSANSGYTPRGNATGFSLLHTSGTGGQPKYGVVSQMPLLGSLEEQRINVADNRTYLTNRTNEVAQVGYFRTTFETTGVTTELTATQHTGILHYTFPPSVNTTAHVLIDLAHALPSGGGGYISQRYVKGELTVDPKGGGYNGSAWYDLGWNQGEAWQIFFCGNFSKSATRARTFWTPYNHLAPPASAPTLSPYYDIYASDNLAIGALFSWEFESSQGLEIESRIGVSFISAQKACQFVREEIPWSKSFNSTVQAAKDTWNKEILSSITVPPENGATNDTLLGLLYTHLYGTALMPTDRTSENPGKWDSKEPYYDDWYTMWDIFRCTTPFYHLVYTNRYVDMLRSIIDTWRFDGYLPDGRSGNQNGRTQGGSNADNVLADAYIKGLDKVKTISWKDGYKAVQKDADIVPRRNIDFNAFDGGTKEGRNALPDWISLGYITQDYSRSVSKGVEYAQNDFAAYLLAKSLGSKKDAARYLQRANNWKNFWNENATVDLGDDGLGVHMGFFGSKSAQGVFDTSLTYEGLIWEYSFNVPHDTAALIKLMGGPAAFERRLDASFVEGFSLGAGPANTAGTALFNPGNEPSFQTPFLYNYINGKQFKTVEKTRYIVNKYYSLARSGIPGNQGNARRLHGDQHDTENNLDAGAMATWLLWNLLGLYPVTSQPVYLLSAPFFKAVDVRIGTTNPTSPSYQSKTYLKIRAPGFSANNTYVQGVKINGKSINRSFIWHDEITNGGTLEFTMGSEAVAWDSGELPPSLSTGWK</sequence>
<dbReference type="GO" id="GO:0006516">
    <property type="term" value="P:glycoprotein catabolic process"/>
    <property type="evidence" value="ECO:0007669"/>
    <property type="project" value="TreeGrafter"/>
</dbReference>
<dbReference type="GO" id="GO:0005634">
    <property type="term" value="C:nucleus"/>
    <property type="evidence" value="ECO:0007669"/>
    <property type="project" value="TreeGrafter"/>
</dbReference>
<dbReference type="Gene3D" id="3.30.2080.10">
    <property type="entry name" value="GH92 mannosidase domain"/>
    <property type="match status" value="1"/>
</dbReference>
<evidence type="ECO:0000313" key="3">
    <source>
        <dbReference type="EMBL" id="CAE7171355.1"/>
    </source>
</evidence>
<dbReference type="Pfam" id="PF07971">
    <property type="entry name" value="Glyco_hydro_92"/>
    <property type="match status" value="1"/>
</dbReference>
<evidence type="ECO:0000259" key="1">
    <source>
        <dbReference type="Pfam" id="PF07971"/>
    </source>
</evidence>
<gene>
    <name evidence="3" type="ORF">RDB_LOCUS106597</name>
</gene>
<dbReference type="Gene3D" id="1.20.1050.60">
    <property type="entry name" value="alpha-1,2-mannosidase"/>
    <property type="match status" value="1"/>
</dbReference>
<feature type="domain" description="Glycosyl hydrolase family 92" evidence="1">
    <location>
        <begin position="372"/>
        <end position="879"/>
    </location>
</feature>
<dbReference type="AlphaFoldDB" id="A0A8H3I252"/>
<dbReference type="Gene3D" id="1.20.1610.10">
    <property type="entry name" value="alpha-1,2-mannosidases domains"/>
    <property type="match status" value="1"/>
</dbReference>
<dbReference type="GO" id="GO:0030246">
    <property type="term" value="F:carbohydrate binding"/>
    <property type="evidence" value="ECO:0007669"/>
    <property type="project" value="InterPro"/>
</dbReference>
<name>A0A8H3I252_9AGAM</name>
<dbReference type="EMBL" id="CAJNJQ010002289">
    <property type="protein sequence ID" value="CAE7171355.1"/>
    <property type="molecule type" value="Genomic_DNA"/>
</dbReference>
<accession>A0A8H3I252</accession>
<feature type="domain" description="Glycosyl hydrolase family 92 N-terminal" evidence="2">
    <location>
        <begin position="92"/>
        <end position="366"/>
    </location>
</feature>
<reference evidence="3" key="1">
    <citation type="submission" date="2021-01" db="EMBL/GenBank/DDBJ databases">
        <authorList>
            <person name="Kaushik A."/>
        </authorList>
    </citation>
    <scope>NUCLEOTIDE SEQUENCE</scope>
    <source>
        <strain evidence="3">AG5</strain>
    </source>
</reference>
<dbReference type="Pfam" id="PF17678">
    <property type="entry name" value="Glyco_hydro_92N"/>
    <property type="match status" value="1"/>
</dbReference>
<dbReference type="SUPFAM" id="SSF48208">
    <property type="entry name" value="Six-hairpin glycosidases"/>
    <property type="match status" value="1"/>
</dbReference>
<dbReference type="Proteomes" id="UP000663827">
    <property type="component" value="Unassembled WGS sequence"/>
</dbReference>
<evidence type="ECO:0000259" key="2">
    <source>
        <dbReference type="Pfam" id="PF17678"/>
    </source>
</evidence>
<dbReference type="PANTHER" id="PTHR12143">
    <property type="entry name" value="PEPTIDE N-GLYCANASE PNGASE -RELATED"/>
    <property type="match status" value="1"/>
</dbReference>
<dbReference type="GO" id="GO:0000224">
    <property type="term" value="F:peptide-N4-(N-acetyl-beta-glucosaminyl)asparagine amidase activity"/>
    <property type="evidence" value="ECO:0007669"/>
    <property type="project" value="TreeGrafter"/>
</dbReference>
<dbReference type="GO" id="GO:0005829">
    <property type="term" value="C:cytosol"/>
    <property type="evidence" value="ECO:0007669"/>
    <property type="project" value="TreeGrafter"/>
</dbReference>
<evidence type="ECO:0000313" key="4">
    <source>
        <dbReference type="Proteomes" id="UP000663827"/>
    </source>
</evidence>
<dbReference type="FunFam" id="1.20.1050.60:FF:000002">
    <property type="entry name" value="Glycosyl hydrolase family 92"/>
    <property type="match status" value="1"/>
</dbReference>
<dbReference type="PANTHER" id="PTHR12143:SF38">
    <property type="entry name" value="ALPHA-1,2-MANNOSIDASE FAMILY PROTEIN (AFU_ORTHOLOGUE AFUA_5G10520)"/>
    <property type="match status" value="1"/>
</dbReference>
<dbReference type="GO" id="GO:0005975">
    <property type="term" value="P:carbohydrate metabolic process"/>
    <property type="evidence" value="ECO:0007669"/>
    <property type="project" value="InterPro"/>
</dbReference>
<dbReference type="InterPro" id="IPR014718">
    <property type="entry name" value="GH-type_carb-bd"/>
</dbReference>
<dbReference type="NCBIfam" id="TIGR01180">
    <property type="entry name" value="aman2_put"/>
    <property type="match status" value="1"/>
</dbReference>
<dbReference type="InterPro" id="IPR008928">
    <property type="entry name" value="6-hairpin_glycosidase_sf"/>
</dbReference>
<dbReference type="InterPro" id="IPR041371">
    <property type="entry name" value="GH92_N"/>
</dbReference>
<dbReference type="Gene3D" id="2.70.98.10">
    <property type="match status" value="1"/>
</dbReference>
<dbReference type="InterPro" id="IPR050883">
    <property type="entry name" value="PNGase"/>
</dbReference>
<protein>
    <submittedName>
        <fullName evidence="3">Uncharacterized protein</fullName>
    </submittedName>
</protein>